<dbReference type="PRINTS" id="PR00723">
    <property type="entry name" value="SUBTILISIN"/>
</dbReference>
<proteinExistence type="inferred from homology"/>
<keyword evidence="3 5" id="KW-0378">Hydrolase</keyword>
<dbReference type="Proteomes" id="UP001336250">
    <property type="component" value="Unassembled WGS sequence"/>
</dbReference>
<feature type="domain" description="Peptidase S8/S53" evidence="9">
    <location>
        <begin position="177"/>
        <end position="484"/>
    </location>
</feature>
<dbReference type="GO" id="GO:0004252">
    <property type="term" value="F:serine-type endopeptidase activity"/>
    <property type="evidence" value="ECO:0007669"/>
    <property type="project" value="UniProtKB-UniRule"/>
</dbReference>
<dbReference type="AlphaFoldDB" id="A0AAW9QI60"/>
<dbReference type="GO" id="GO:0006508">
    <property type="term" value="P:proteolysis"/>
    <property type="evidence" value="ECO:0007669"/>
    <property type="project" value="UniProtKB-KW"/>
</dbReference>
<dbReference type="SUPFAM" id="SSF52743">
    <property type="entry name" value="Subtilisin-like"/>
    <property type="match status" value="1"/>
</dbReference>
<dbReference type="PROSITE" id="PS00137">
    <property type="entry name" value="SUBTILASE_HIS"/>
    <property type="match status" value="1"/>
</dbReference>
<evidence type="ECO:0000256" key="2">
    <source>
        <dbReference type="ARBA" id="ARBA00022670"/>
    </source>
</evidence>
<gene>
    <name evidence="10" type="ORF">V4F39_14245</name>
</gene>
<protein>
    <submittedName>
        <fullName evidence="10">S8 family peptidase</fullName>
        <ecNumber evidence="10">3.4.-.-</ecNumber>
    </submittedName>
</protein>
<evidence type="ECO:0000256" key="7">
    <source>
        <dbReference type="SAM" id="MobiDB-lite"/>
    </source>
</evidence>
<name>A0AAW9QI60_9BURK</name>
<feature type="active site" description="Charge relay system" evidence="5">
    <location>
        <position position="254"/>
    </location>
</feature>
<reference evidence="10 11" key="1">
    <citation type="submission" date="2024-02" db="EMBL/GenBank/DDBJ databases">
        <title>Genome sequence of Aquincola sp. MAHUQ-54.</title>
        <authorList>
            <person name="Huq M.A."/>
        </authorList>
    </citation>
    <scope>NUCLEOTIDE SEQUENCE [LARGE SCALE GENOMIC DNA]</scope>
    <source>
        <strain evidence="10 11">MAHUQ-54</strain>
    </source>
</reference>
<keyword evidence="11" id="KW-1185">Reference proteome</keyword>
<dbReference type="RefSeq" id="WP_332290184.1">
    <property type="nucleotide sequence ID" value="NZ_JAZIBG010000028.1"/>
</dbReference>
<keyword evidence="8" id="KW-0732">Signal</keyword>
<feature type="signal peptide" evidence="8">
    <location>
        <begin position="1"/>
        <end position="19"/>
    </location>
</feature>
<evidence type="ECO:0000256" key="6">
    <source>
        <dbReference type="RuleBase" id="RU003355"/>
    </source>
</evidence>
<evidence type="ECO:0000313" key="11">
    <source>
        <dbReference type="Proteomes" id="UP001336250"/>
    </source>
</evidence>
<dbReference type="InterPro" id="IPR023827">
    <property type="entry name" value="Peptidase_S8_Asp-AS"/>
</dbReference>
<feature type="active site" description="Charge relay system" evidence="5">
    <location>
        <position position="448"/>
    </location>
</feature>
<dbReference type="InterPro" id="IPR050131">
    <property type="entry name" value="Peptidase_S8_subtilisin-like"/>
</dbReference>
<dbReference type="PROSITE" id="PS00138">
    <property type="entry name" value="SUBTILASE_SER"/>
    <property type="match status" value="1"/>
</dbReference>
<dbReference type="CDD" id="cd07496">
    <property type="entry name" value="Peptidases_S8_13"/>
    <property type="match status" value="1"/>
</dbReference>
<dbReference type="Pfam" id="PF00082">
    <property type="entry name" value="Peptidase_S8"/>
    <property type="match status" value="1"/>
</dbReference>
<evidence type="ECO:0000259" key="9">
    <source>
        <dbReference type="Pfam" id="PF00082"/>
    </source>
</evidence>
<evidence type="ECO:0000256" key="4">
    <source>
        <dbReference type="ARBA" id="ARBA00022825"/>
    </source>
</evidence>
<sequence length="581" mass="57765">MKHLLLPIVLAVASVAVHAESASSPVASPAGTAASARVVVQFKADATVIRARALAANATASTVAQVLGERASTLGGRVGVALRAGPAITARTQVVTAEGISSAELSAKLAADSAVEYAEPDQRARAMAVPNDTYYHSGPPVVGPAAGQWYLRAPDSLVTSGINAPAAWDISQGGAAGAGVIVAVLDTGVRSDHPDLAGKVLPGYDMVSNPRFAGDGDGLDSDAQDPGDYVTEAEAATAEFRDADCRVAVPSSWHGTQVAGIVGASTNNGVGVAGVGWNVRILPVRVLGKCGGDMSDIAMGIRWAAGLEVPGVPVNPNPARVINLSLGFQGACPSGSAYQAAISEAVSQKGVAVVVAAGNANGLAVSSPGNCKDVITVGAVRHMGTKVGFANVGPQVTVSAPGGNCVNLADGTPCLYPIMSTFNEGTTTPVLGSASYTDGLEHWALGTSFAAPIVSGTVGLMLAVQPALSPAQVTALLKQSARAFPTNVPSDDGSVIQQCQAPSSVRQIQCYCTTSTCGAGMLDAGAAVALAAAAPPDDGDGGDDGDDDDDGGGGGGGGALAPAWLILMALAAGALRRRPAR</sequence>
<keyword evidence="4 5" id="KW-0720">Serine protease</keyword>
<dbReference type="PROSITE" id="PS00136">
    <property type="entry name" value="SUBTILASE_ASP"/>
    <property type="match status" value="1"/>
</dbReference>
<dbReference type="PANTHER" id="PTHR43806">
    <property type="entry name" value="PEPTIDASE S8"/>
    <property type="match status" value="1"/>
</dbReference>
<evidence type="ECO:0000256" key="5">
    <source>
        <dbReference type="PROSITE-ProRule" id="PRU01240"/>
    </source>
</evidence>
<dbReference type="PANTHER" id="PTHR43806:SF11">
    <property type="entry name" value="CEREVISIN-RELATED"/>
    <property type="match status" value="1"/>
</dbReference>
<dbReference type="InterPro" id="IPR036852">
    <property type="entry name" value="Peptidase_S8/S53_dom_sf"/>
</dbReference>
<evidence type="ECO:0000313" key="10">
    <source>
        <dbReference type="EMBL" id="MEF7615077.1"/>
    </source>
</evidence>
<dbReference type="InterPro" id="IPR000209">
    <property type="entry name" value="Peptidase_S8/S53_dom"/>
</dbReference>
<dbReference type="InterPro" id="IPR022398">
    <property type="entry name" value="Peptidase_S8_His-AS"/>
</dbReference>
<keyword evidence="2 5" id="KW-0645">Protease</keyword>
<organism evidence="10 11">
    <name type="scientific">Aquincola agrisoli</name>
    <dbReference type="NCBI Taxonomy" id="3119538"/>
    <lineage>
        <taxon>Bacteria</taxon>
        <taxon>Pseudomonadati</taxon>
        <taxon>Pseudomonadota</taxon>
        <taxon>Betaproteobacteria</taxon>
        <taxon>Burkholderiales</taxon>
        <taxon>Sphaerotilaceae</taxon>
        <taxon>Aquincola</taxon>
    </lineage>
</organism>
<dbReference type="InterPro" id="IPR034176">
    <property type="entry name" value="Peptidases_S8_13"/>
</dbReference>
<dbReference type="EMBL" id="JAZIBG010000028">
    <property type="protein sequence ID" value="MEF7615077.1"/>
    <property type="molecule type" value="Genomic_DNA"/>
</dbReference>
<evidence type="ECO:0000256" key="1">
    <source>
        <dbReference type="ARBA" id="ARBA00011073"/>
    </source>
</evidence>
<evidence type="ECO:0000256" key="8">
    <source>
        <dbReference type="SAM" id="SignalP"/>
    </source>
</evidence>
<feature type="chain" id="PRO_5043869281" evidence="8">
    <location>
        <begin position="20"/>
        <end position="581"/>
    </location>
</feature>
<feature type="active site" description="Charge relay system" evidence="5">
    <location>
        <position position="186"/>
    </location>
</feature>
<feature type="region of interest" description="Disordered" evidence="7">
    <location>
        <begin position="533"/>
        <end position="557"/>
    </location>
</feature>
<dbReference type="PROSITE" id="PS51892">
    <property type="entry name" value="SUBTILASE"/>
    <property type="match status" value="1"/>
</dbReference>
<dbReference type="EC" id="3.4.-.-" evidence="10"/>
<dbReference type="Gene3D" id="3.40.50.200">
    <property type="entry name" value="Peptidase S8/S53 domain"/>
    <property type="match status" value="1"/>
</dbReference>
<comment type="similarity">
    <text evidence="1 5 6">Belongs to the peptidase S8 family.</text>
</comment>
<feature type="compositionally biased region" description="Acidic residues" evidence="7">
    <location>
        <begin position="537"/>
        <end position="551"/>
    </location>
</feature>
<dbReference type="InterPro" id="IPR023828">
    <property type="entry name" value="Peptidase_S8_Ser-AS"/>
</dbReference>
<comment type="caution">
    <text evidence="10">The sequence shown here is derived from an EMBL/GenBank/DDBJ whole genome shotgun (WGS) entry which is preliminary data.</text>
</comment>
<dbReference type="InterPro" id="IPR015500">
    <property type="entry name" value="Peptidase_S8_subtilisin-rel"/>
</dbReference>
<accession>A0AAW9QI60</accession>
<evidence type="ECO:0000256" key="3">
    <source>
        <dbReference type="ARBA" id="ARBA00022801"/>
    </source>
</evidence>